<reference evidence="4 5" key="2">
    <citation type="journal article" date="2008" name="Nature">
        <title>The Phaeodactylum genome reveals the evolutionary history of diatom genomes.</title>
        <authorList>
            <person name="Bowler C."/>
            <person name="Allen A.E."/>
            <person name="Badger J.H."/>
            <person name="Grimwood J."/>
            <person name="Jabbari K."/>
            <person name="Kuo A."/>
            <person name="Maheswari U."/>
            <person name="Martens C."/>
            <person name="Maumus F."/>
            <person name="Otillar R.P."/>
            <person name="Rayko E."/>
            <person name="Salamov A."/>
            <person name="Vandepoele K."/>
            <person name="Beszteri B."/>
            <person name="Gruber A."/>
            <person name="Heijde M."/>
            <person name="Katinka M."/>
            <person name="Mock T."/>
            <person name="Valentin K."/>
            <person name="Verret F."/>
            <person name="Berges J.A."/>
            <person name="Brownlee C."/>
            <person name="Cadoret J.P."/>
            <person name="Chiovitti A."/>
            <person name="Choi C.J."/>
            <person name="Coesel S."/>
            <person name="De Martino A."/>
            <person name="Detter J.C."/>
            <person name="Durkin C."/>
            <person name="Falciatore A."/>
            <person name="Fournet J."/>
            <person name="Haruta M."/>
            <person name="Huysman M.J."/>
            <person name="Jenkins B.D."/>
            <person name="Jiroutova K."/>
            <person name="Jorgensen R.E."/>
            <person name="Joubert Y."/>
            <person name="Kaplan A."/>
            <person name="Kroger N."/>
            <person name="Kroth P.G."/>
            <person name="La Roche J."/>
            <person name="Lindquist E."/>
            <person name="Lommer M."/>
            <person name="Martin-Jezequel V."/>
            <person name="Lopez P.J."/>
            <person name="Lucas S."/>
            <person name="Mangogna M."/>
            <person name="McGinnis K."/>
            <person name="Medlin L.K."/>
            <person name="Montsant A."/>
            <person name="Oudot-Le Secq M.P."/>
            <person name="Napoli C."/>
            <person name="Obornik M."/>
            <person name="Parker M.S."/>
            <person name="Petit J.L."/>
            <person name="Porcel B.M."/>
            <person name="Poulsen N."/>
            <person name="Robison M."/>
            <person name="Rychlewski L."/>
            <person name="Rynearson T.A."/>
            <person name="Schmutz J."/>
            <person name="Shapiro H."/>
            <person name="Siaut M."/>
            <person name="Stanley M."/>
            <person name="Sussman M.R."/>
            <person name="Taylor A.R."/>
            <person name="Vardi A."/>
            <person name="von Dassow P."/>
            <person name="Vyverman W."/>
            <person name="Willis A."/>
            <person name="Wyrwicz L.S."/>
            <person name="Rokhsar D.S."/>
            <person name="Weissenbach J."/>
            <person name="Armbrust E.V."/>
            <person name="Green B.R."/>
            <person name="Van de Peer Y."/>
            <person name="Grigoriev I.V."/>
        </authorList>
    </citation>
    <scope>NUCLEOTIDE SEQUENCE [LARGE SCALE GENOMIC DNA]</scope>
    <source>
        <strain evidence="4 5">CCMP1335</strain>
    </source>
</reference>
<keyword evidence="1" id="KW-0175">Coiled coil</keyword>
<feature type="compositionally biased region" description="Low complexity" evidence="2">
    <location>
        <begin position="93"/>
        <end position="105"/>
    </location>
</feature>
<proteinExistence type="predicted"/>
<dbReference type="OMA" id="CFISKEP"/>
<evidence type="ECO:0000313" key="4">
    <source>
        <dbReference type="EMBL" id="EED92305.1"/>
    </source>
</evidence>
<dbReference type="InParanoid" id="B8C1Z6"/>
<dbReference type="Gene3D" id="1.20.58.2190">
    <property type="match status" value="1"/>
</dbReference>
<dbReference type="SUPFAM" id="SSF143503">
    <property type="entry name" value="PUG domain-like"/>
    <property type="match status" value="1"/>
</dbReference>
<dbReference type="CDD" id="cd09212">
    <property type="entry name" value="PUB"/>
    <property type="match status" value="1"/>
</dbReference>
<dbReference type="GeneID" id="7449672"/>
<evidence type="ECO:0000313" key="5">
    <source>
        <dbReference type="Proteomes" id="UP000001449"/>
    </source>
</evidence>
<dbReference type="Pfam" id="PF09409">
    <property type="entry name" value="PUB"/>
    <property type="match status" value="1"/>
</dbReference>
<accession>B8C1Z6</accession>
<name>B8C1Z6_THAPS</name>
<dbReference type="EMBL" id="CM000642">
    <property type="protein sequence ID" value="EED92305.1"/>
    <property type="molecule type" value="Genomic_DNA"/>
</dbReference>
<dbReference type="eggNOG" id="ENOG502RAGQ">
    <property type="taxonomic scope" value="Eukaryota"/>
</dbReference>
<evidence type="ECO:0000256" key="2">
    <source>
        <dbReference type="SAM" id="MobiDB-lite"/>
    </source>
</evidence>
<sequence>MELRKVEQELDRLTLEWKAIRRKQPGFAPVNDAAADGGEPMLPIAAVLPSWKEMMDGIKDEDIFPKPREVAEEEEAMMVGNEAAIDMTNSDDATNNEATATTTTETTEEPAYSEWGMLMGGGGGDPAPITSDEEEPTNDKKSNDSASSMEKPKPTTDTTSVEMDVVDDEKDATIEDSTPQEVLTVLDSLQSGVLALQPKIDKFLAKLYDRDPVTRKPRYGEKAMARVKNVTRIYKALEKGVSIAFEETNDGNTACLAVTLKTRIQQHKEQVNAKTQAIKTQRQLDAERIEHERLLAEQRANEQRLLEEQAKEREQQELATRAQEARLRRVEEEQRALDAEQEANRELLALVPVKGVEGIRMQIDRMREALQDDRAALDTALGSLYTLFDQIVRKPEEVNFRRIRRDHPKFMEDIGRHVGGREVLIAAGFQLEKLDDVPCFISKEPHIESDMDGWSAWFDGLKKTLEVLEEEMIK</sequence>
<dbReference type="HOGENOM" id="CLU_576856_0_0_1"/>
<evidence type="ECO:0000256" key="1">
    <source>
        <dbReference type="SAM" id="Coils"/>
    </source>
</evidence>
<dbReference type="KEGG" id="tps:THAPSDRAFT_5106"/>
<reference evidence="4 5" key="1">
    <citation type="journal article" date="2004" name="Science">
        <title>The genome of the diatom Thalassiosira pseudonana: ecology, evolution, and metabolism.</title>
        <authorList>
            <person name="Armbrust E.V."/>
            <person name="Berges J.A."/>
            <person name="Bowler C."/>
            <person name="Green B.R."/>
            <person name="Martinez D."/>
            <person name="Putnam N.H."/>
            <person name="Zhou S."/>
            <person name="Allen A.E."/>
            <person name="Apt K.E."/>
            <person name="Bechner M."/>
            <person name="Brzezinski M.A."/>
            <person name="Chaal B.K."/>
            <person name="Chiovitti A."/>
            <person name="Davis A.K."/>
            <person name="Demarest M.S."/>
            <person name="Detter J.C."/>
            <person name="Glavina T."/>
            <person name="Goodstein D."/>
            <person name="Hadi M.Z."/>
            <person name="Hellsten U."/>
            <person name="Hildebrand M."/>
            <person name="Jenkins B.D."/>
            <person name="Jurka J."/>
            <person name="Kapitonov V.V."/>
            <person name="Kroger N."/>
            <person name="Lau W.W."/>
            <person name="Lane T.W."/>
            <person name="Larimer F.W."/>
            <person name="Lippmeier J.C."/>
            <person name="Lucas S."/>
            <person name="Medina M."/>
            <person name="Montsant A."/>
            <person name="Obornik M."/>
            <person name="Parker M.S."/>
            <person name="Palenik B."/>
            <person name="Pazour G.J."/>
            <person name="Richardson P.M."/>
            <person name="Rynearson T.A."/>
            <person name="Saito M.A."/>
            <person name="Schwartz D.C."/>
            <person name="Thamatrakoln K."/>
            <person name="Valentin K."/>
            <person name="Vardi A."/>
            <person name="Wilkerson F.P."/>
            <person name="Rokhsar D.S."/>
        </authorList>
    </citation>
    <scope>NUCLEOTIDE SEQUENCE [LARGE SCALE GENOMIC DNA]</scope>
    <source>
        <strain evidence="4 5">CCMP1335</strain>
    </source>
</reference>
<dbReference type="RefSeq" id="XP_002290553.1">
    <property type="nucleotide sequence ID" value="XM_002290517.1"/>
</dbReference>
<evidence type="ECO:0000259" key="3">
    <source>
        <dbReference type="Pfam" id="PF09409"/>
    </source>
</evidence>
<gene>
    <name evidence="4" type="ORF">THAPSDRAFT_5106</name>
</gene>
<dbReference type="Proteomes" id="UP000001449">
    <property type="component" value="Chromosome 5"/>
</dbReference>
<dbReference type="PANTHER" id="PTHR23153">
    <property type="entry name" value="UBX-RELATED"/>
    <property type="match status" value="1"/>
</dbReference>
<dbReference type="PaxDb" id="35128-Thaps5106"/>
<organism evidence="4 5">
    <name type="scientific">Thalassiosira pseudonana</name>
    <name type="common">Marine diatom</name>
    <name type="synonym">Cyclotella nana</name>
    <dbReference type="NCBI Taxonomy" id="35128"/>
    <lineage>
        <taxon>Eukaryota</taxon>
        <taxon>Sar</taxon>
        <taxon>Stramenopiles</taxon>
        <taxon>Ochrophyta</taxon>
        <taxon>Bacillariophyta</taxon>
        <taxon>Coscinodiscophyceae</taxon>
        <taxon>Thalassiosirophycidae</taxon>
        <taxon>Thalassiosirales</taxon>
        <taxon>Thalassiosiraceae</taxon>
        <taxon>Thalassiosira</taxon>
    </lineage>
</organism>
<dbReference type="SMART" id="SM00580">
    <property type="entry name" value="PUG"/>
    <property type="match status" value="1"/>
</dbReference>
<dbReference type="InterPro" id="IPR018997">
    <property type="entry name" value="PUB_domain"/>
</dbReference>
<dbReference type="PANTHER" id="PTHR23153:SF38">
    <property type="entry name" value="UBX DOMAIN-CONTAINING PROTEIN 6"/>
    <property type="match status" value="1"/>
</dbReference>
<protein>
    <recommendedName>
        <fullName evidence="3">PUB domain-containing protein</fullName>
    </recommendedName>
</protein>
<feature type="region of interest" description="Disordered" evidence="2">
    <location>
        <begin position="88"/>
        <end position="165"/>
    </location>
</feature>
<dbReference type="InterPro" id="IPR036339">
    <property type="entry name" value="PUB-like_dom_sf"/>
</dbReference>
<keyword evidence="5" id="KW-1185">Reference proteome</keyword>
<feature type="domain" description="PUB" evidence="3">
    <location>
        <begin position="376"/>
        <end position="448"/>
    </location>
</feature>
<dbReference type="AlphaFoldDB" id="B8C1Z6"/>
<feature type="coiled-coil region" evidence="1">
    <location>
        <begin position="277"/>
        <end position="350"/>
    </location>
</feature>